<accession>A0A0C9ZKI0</accession>
<evidence type="ECO:0000256" key="1">
    <source>
        <dbReference type="SAM" id="MobiDB-lite"/>
    </source>
</evidence>
<evidence type="ECO:0000313" key="2">
    <source>
        <dbReference type="EMBL" id="KIK29876.1"/>
    </source>
</evidence>
<proteinExistence type="predicted"/>
<feature type="region of interest" description="Disordered" evidence="1">
    <location>
        <begin position="1"/>
        <end position="31"/>
    </location>
</feature>
<evidence type="ECO:0000313" key="3">
    <source>
        <dbReference type="Proteomes" id="UP000054018"/>
    </source>
</evidence>
<dbReference type="HOGENOM" id="CLU_143656_0_0_1"/>
<dbReference type="Proteomes" id="UP000054018">
    <property type="component" value="Unassembled WGS sequence"/>
</dbReference>
<reference evidence="2 3" key="1">
    <citation type="submission" date="2014-04" db="EMBL/GenBank/DDBJ databases">
        <authorList>
            <consortium name="DOE Joint Genome Institute"/>
            <person name="Kuo A."/>
            <person name="Kohler A."/>
            <person name="Costa M.D."/>
            <person name="Nagy L.G."/>
            <person name="Floudas D."/>
            <person name="Copeland A."/>
            <person name="Barry K.W."/>
            <person name="Cichocki N."/>
            <person name="Veneault-Fourrey C."/>
            <person name="LaButti K."/>
            <person name="Lindquist E.A."/>
            <person name="Lipzen A."/>
            <person name="Lundell T."/>
            <person name="Morin E."/>
            <person name="Murat C."/>
            <person name="Sun H."/>
            <person name="Tunlid A."/>
            <person name="Henrissat B."/>
            <person name="Grigoriev I.V."/>
            <person name="Hibbett D.S."/>
            <person name="Martin F."/>
            <person name="Nordberg H.P."/>
            <person name="Cantor M.N."/>
            <person name="Hua S.X."/>
        </authorList>
    </citation>
    <scope>NUCLEOTIDE SEQUENCE [LARGE SCALE GENOMIC DNA]</scope>
    <source>
        <strain evidence="2 3">441</strain>
    </source>
</reference>
<reference evidence="3" key="2">
    <citation type="submission" date="2015-01" db="EMBL/GenBank/DDBJ databases">
        <title>Evolutionary Origins and Diversification of the Mycorrhizal Mutualists.</title>
        <authorList>
            <consortium name="DOE Joint Genome Institute"/>
            <consortium name="Mycorrhizal Genomics Consortium"/>
            <person name="Kohler A."/>
            <person name="Kuo A."/>
            <person name="Nagy L.G."/>
            <person name="Floudas D."/>
            <person name="Copeland A."/>
            <person name="Barry K.W."/>
            <person name="Cichocki N."/>
            <person name="Veneault-Fourrey C."/>
            <person name="LaButti K."/>
            <person name="Lindquist E.A."/>
            <person name="Lipzen A."/>
            <person name="Lundell T."/>
            <person name="Morin E."/>
            <person name="Murat C."/>
            <person name="Riley R."/>
            <person name="Ohm R."/>
            <person name="Sun H."/>
            <person name="Tunlid A."/>
            <person name="Henrissat B."/>
            <person name="Grigoriev I.V."/>
            <person name="Hibbett D.S."/>
            <person name="Martin F."/>
        </authorList>
    </citation>
    <scope>NUCLEOTIDE SEQUENCE [LARGE SCALE GENOMIC DNA]</scope>
    <source>
        <strain evidence="3">441</strain>
    </source>
</reference>
<protein>
    <submittedName>
        <fullName evidence="2">Uncharacterized protein</fullName>
    </submittedName>
</protein>
<feature type="compositionally biased region" description="Basic and acidic residues" evidence="1">
    <location>
        <begin position="1"/>
        <end position="13"/>
    </location>
</feature>
<keyword evidence="3" id="KW-1185">Reference proteome</keyword>
<dbReference type="OrthoDB" id="2673127at2759"/>
<name>A0A0C9ZKI0_9AGAM</name>
<gene>
    <name evidence="2" type="ORF">PISMIDRAFT_6615</name>
</gene>
<dbReference type="AlphaFoldDB" id="A0A0C9ZKI0"/>
<dbReference type="EMBL" id="KN833688">
    <property type="protein sequence ID" value="KIK29876.1"/>
    <property type="molecule type" value="Genomic_DNA"/>
</dbReference>
<organism evidence="2 3">
    <name type="scientific">Pisolithus microcarpus 441</name>
    <dbReference type="NCBI Taxonomy" id="765257"/>
    <lineage>
        <taxon>Eukaryota</taxon>
        <taxon>Fungi</taxon>
        <taxon>Dikarya</taxon>
        <taxon>Basidiomycota</taxon>
        <taxon>Agaricomycotina</taxon>
        <taxon>Agaricomycetes</taxon>
        <taxon>Agaricomycetidae</taxon>
        <taxon>Boletales</taxon>
        <taxon>Sclerodermatineae</taxon>
        <taxon>Pisolithaceae</taxon>
        <taxon>Pisolithus</taxon>
    </lineage>
</organism>
<sequence>MEVSVDKSVDKPPVKHARSVSNKAPPRRVKKGHDFWSTMDRLFMKDIKQYGRDMKNDKWHDFFNEIIIQDQDRYGRNTGCILLPLPSMYTELTLATAPSGPHPSSTVIYHGASQMSQSLARQPSTSNALPQAIHSGSNCLPASGSLEDLLSPNF</sequence>